<comment type="subcellular location">
    <subcellularLocation>
        <location evidence="1">Cell membrane</location>
    </subcellularLocation>
</comment>
<dbReference type="EMBL" id="LBMM01030663">
    <property type="protein sequence ID" value="KMQ81882.1"/>
    <property type="molecule type" value="Genomic_DNA"/>
</dbReference>
<evidence type="ECO:0000256" key="1">
    <source>
        <dbReference type="ARBA" id="ARBA00004236"/>
    </source>
</evidence>
<evidence type="ECO:0000256" key="6">
    <source>
        <dbReference type="ARBA" id="ARBA00023136"/>
    </source>
</evidence>
<protein>
    <submittedName>
        <fullName evidence="8">Protein croquemort</fullName>
    </submittedName>
</protein>
<sequence length="69" mass="7837">MNATGIPYSKFGWFYARNGSESYDGTFNMLTGSTNLYDMGLVKEWNFKNRTDYYKGSCGIIDGTNGDFF</sequence>
<evidence type="ECO:0000313" key="8">
    <source>
        <dbReference type="EMBL" id="KMQ81882.1"/>
    </source>
</evidence>
<keyword evidence="9" id="KW-1185">Reference proteome</keyword>
<keyword evidence="3" id="KW-1003">Cell membrane</keyword>
<keyword evidence="4" id="KW-0812">Transmembrane</keyword>
<name>A0A0J7JUP3_LASNI</name>
<dbReference type="AlphaFoldDB" id="A0A0J7JUP3"/>
<evidence type="ECO:0000256" key="2">
    <source>
        <dbReference type="ARBA" id="ARBA00010532"/>
    </source>
</evidence>
<organism evidence="8 9">
    <name type="scientific">Lasius niger</name>
    <name type="common">Black garden ant</name>
    <dbReference type="NCBI Taxonomy" id="67767"/>
    <lineage>
        <taxon>Eukaryota</taxon>
        <taxon>Metazoa</taxon>
        <taxon>Ecdysozoa</taxon>
        <taxon>Arthropoda</taxon>
        <taxon>Hexapoda</taxon>
        <taxon>Insecta</taxon>
        <taxon>Pterygota</taxon>
        <taxon>Neoptera</taxon>
        <taxon>Endopterygota</taxon>
        <taxon>Hymenoptera</taxon>
        <taxon>Apocrita</taxon>
        <taxon>Aculeata</taxon>
        <taxon>Formicoidea</taxon>
        <taxon>Formicidae</taxon>
        <taxon>Formicinae</taxon>
        <taxon>Lasius</taxon>
        <taxon>Lasius</taxon>
    </lineage>
</organism>
<dbReference type="PaxDb" id="67767-A0A0J7JUP3"/>
<keyword evidence="6" id="KW-0472">Membrane</keyword>
<dbReference type="Pfam" id="PF01130">
    <property type="entry name" value="CD36"/>
    <property type="match status" value="1"/>
</dbReference>
<evidence type="ECO:0000256" key="4">
    <source>
        <dbReference type="ARBA" id="ARBA00022692"/>
    </source>
</evidence>
<comment type="similarity">
    <text evidence="2">Belongs to the CD36 family.</text>
</comment>
<comment type="caution">
    <text evidence="8">The sequence shown here is derived from an EMBL/GenBank/DDBJ whole genome shotgun (WGS) entry which is preliminary data.</text>
</comment>
<dbReference type="OrthoDB" id="514335at2759"/>
<keyword evidence="5" id="KW-1133">Transmembrane helix</keyword>
<dbReference type="GO" id="GO:0005886">
    <property type="term" value="C:plasma membrane"/>
    <property type="evidence" value="ECO:0007669"/>
    <property type="project" value="UniProtKB-SubCell"/>
</dbReference>
<proteinExistence type="inferred from homology"/>
<gene>
    <name evidence="8" type="ORF">RF55_24889</name>
</gene>
<keyword evidence="7" id="KW-0325">Glycoprotein</keyword>
<reference evidence="8 9" key="1">
    <citation type="submission" date="2015-04" db="EMBL/GenBank/DDBJ databases">
        <title>Lasius niger genome sequencing.</title>
        <authorList>
            <person name="Konorov E.A."/>
            <person name="Nikitin M.A."/>
            <person name="Kirill M.V."/>
            <person name="Chang P."/>
        </authorList>
    </citation>
    <scope>NUCLEOTIDE SEQUENCE [LARGE SCALE GENOMIC DNA]</scope>
    <source>
        <tissue evidence="8">Whole</tissue>
    </source>
</reference>
<evidence type="ECO:0000313" key="9">
    <source>
        <dbReference type="Proteomes" id="UP000036403"/>
    </source>
</evidence>
<evidence type="ECO:0000256" key="7">
    <source>
        <dbReference type="ARBA" id="ARBA00023180"/>
    </source>
</evidence>
<dbReference type="STRING" id="67767.A0A0J7JUP3"/>
<evidence type="ECO:0000256" key="3">
    <source>
        <dbReference type="ARBA" id="ARBA00022475"/>
    </source>
</evidence>
<accession>A0A0J7JUP3</accession>
<dbReference type="InterPro" id="IPR002159">
    <property type="entry name" value="CD36_fam"/>
</dbReference>
<dbReference type="Proteomes" id="UP000036403">
    <property type="component" value="Unassembled WGS sequence"/>
</dbReference>
<evidence type="ECO:0000256" key="5">
    <source>
        <dbReference type="ARBA" id="ARBA00022989"/>
    </source>
</evidence>